<comment type="caution">
    <text evidence="9">The sequence shown here is derived from an EMBL/GenBank/DDBJ whole genome shotgun (WGS) entry which is preliminary data.</text>
</comment>
<evidence type="ECO:0000256" key="1">
    <source>
        <dbReference type="ARBA" id="ARBA00004141"/>
    </source>
</evidence>
<dbReference type="AlphaFoldDB" id="X0V3G7"/>
<feature type="transmembrane region" description="Helical" evidence="7">
    <location>
        <begin position="99"/>
        <end position="121"/>
    </location>
</feature>
<evidence type="ECO:0000256" key="6">
    <source>
        <dbReference type="ARBA" id="ARBA00023136"/>
    </source>
</evidence>
<dbReference type="GO" id="GO:0005886">
    <property type="term" value="C:plasma membrane"/>
    <property type="evidence" value="ECO:0007669"/>
    <property type="project" value="TreeGrafter"/>
</dbReference>
<dbReference type="EMBL" id="BARS01029562">
    <property type="protein sequence ID" value="GAG05942.1"/>
    <property type="molecule type" value="Genomic_DNA"/>
</dbReference>
<comment type="similarity">
    <text evidence="2">Belongs to the CcmC/CycZ/HelC family.</text>
</comment>
<reference evidence="9" key="1">
    <citation type="journal article" date="2014" name="Front. Microbiol.">
        <title>High frequency of phylogenetically diverse reductive dehalogenase-homologous genes in deep subseafloor sedimentary metagenomes.</title>
        <authorList>
            <person name="Kawai M."/>
            <person name="Futagami T."/>
            <person name="Toyoda A."/>
            <person name="Takaki Y."/>
            <person name="Nishi S."/>
            <person name="Hori S."/>
            <person name="Arai W."/>
            <person name="Tsubouchi T."/>
            <person name="Morono Y."/>
            <person name="Uchiyama I."/>
            <person name="Ito T."/>
            <person name="Fujiyama A."/>
            <person name="Inagaki F."/>
            <person name="Takami H."/>
        </authorList>
    </citation>
    <scope>NUCLEOTIDE SEQUENCE</scope>
    <source>
        <strain evidence="9">Expedition CK06-06</strain>
    </source>
</reference>
<dbReference type="PANTHER" id="PTHR30071">
    <property type="entry name" value="HEME EXPORTER PROTEIN C"/>
    <property type="match status" value="1"/>
</dbReference>
<feature type="transmembrane region" description="Helical" evidence="7">
    <location>
        <begin position="74"/>
        <end position="92"/>
    </location>
</feature>
<feature type="non-terminal residue" evidence="9">
    <location>
        <position position="1"/>
    </location>
</feature>
<keyword evidence="5 7" id="KW-1133">Transmembrane helix</keyword>
<dbReference type="Pfam" id="PF01578">
    <property type="entry name" value="Cytochrom_C_asm"/>
    <property type="match status" value="1"/>
</dbReference>
<gene>
    <name evidence="9" type="ORF">S01H1_46192</name>
</gene>
<proteinExistence type="inferred from homology"/>
<dbReference type="InterPro" id="IPR003557">
    <property type="entry name" value="Cyt_c_biogenesis_CcmC"/>
</dbReference>
<dbReference type="GO" id="GO:0015232">
    <property type="term" value="F:heme transmembrane transporter activity"/>
    <property type="evidence" value="ECO:0007669"/>
    <property type="project" value="InterPro"/>
</dbReference>
<evidence type="ECO:0000256" key="3">
    <source>
        <dbReference type="ARBA" id="ARBA00022692"/>
    </source>
</evidence>
<feature type="domain" description="Cytochrome c assembly protein" evidence="8">
    <location>
        <begin position="3"/>
        <end position="125"/>
    </location>
</feature>
<dbReference type="PANTHER" id="PTHR30071:SF1">
    <property type="entry name" value="CYTOCHROME B_B6 PROTEIN-RELATED"/>
    <property type="match status" value="1"/>
</dbReference>
<organism evidence="9">
    <name type="scientific">marine sediment metagenome</name>
    <dbReference type="NCBI Taxonomy" id="412755"/>
    <lineage>
        <taxon>unclassified sequences</taxon>
        <taxon>metagenomes</taxon>
        <taxon>ecological metagenomes</taxon>
    </lineage>
</organism>
<protein>
    <recommendedName>
        <fullName evidence="8">Cytochrome c assembly protein domain-containing protein</fullName>
    </recommendedName>
</protein>
<accession>X0V3G7</accession>
<dbReference type="GO" id="GO:0017004">
    <property type="term" value="P:cytochrome complex assembly"/>
    <property type="evidence" value="ECO:0007669"/>
    <property type="project" value="UniProtKB-KW"/>
</dbReference>
<dbReference type="GO" id="GO:0020037">
    <property type="term" value="F:heme binding"/>
    <property type="evidence" value="ECO:0007669"/>
    <property type="project" value="InterPro"/>
</dbReference>
<dbReference type="InterPro" id="IPR045062">
    <property type="entry name" value="Cyt_c_biogenesis_CcsA/CcmC"/>
</dbReference>
<evidence type="ECO:0000256" key="7">
    <source>
        <dbReference type="SAM" id="Phobius"/>
    </source>
</evidence>
<evidence type="ECO:0000256" key="4">
    <source>
        <dbReference type="ARBA" id="ARBA00022748"/>
    </source>
</evidence>
<sequence length="128" mass="14629">FGTGVMYLIQERQLKRKRPGAFYYRLPSLDVLDSMNYRALTIGFPLLTLGIITGSVWAQYAWGSYWSWDAKETWSLITWLIYAAVLHARLTAGWRGRKAAWFSIIGFAAVLFTFLGVNLLLTGLHSYN</sequence>
<keyword evidence="4" id="KW-0201">Cytochrome c-type biogenesis</keyword>
<evidence type="ECO:0000313" key="9">
    <source>
        <dbReference type="EMBL" id="GAG05942.1"/>
    </source>
</evidence>
<evidence type="ECO:0000259" key="8">
    <source>
        <dbReference type="Pfam" id="PF01578"/>
    </source>
</evidence>
<name>X0V3G7_9ZZZZ</name>
<evidence type="ECO:0000256" key="2">
    <source>
        <dbReference type="ARBA" id="ARBA00005840"/>
    </source>
</evidence>
<feature type="transmembrane region" description="Helical" evidence="7">
    <location>
        <begin position="39"/>
        <end position="62"/>
    </location>
</feature>
<evidence type="ECO:0000256" key="5">
    <source>
        <dbReference type="ARBA" id="ARBA00022989"/>
    </source>
</evidence>
<keyword evidence="6 7" id="KW-0472">Membrane</keyword>
<comment type="subcellular location">
    <subcellularLocation>
        <location evidence="1">Membrane</location>
        <topology evidence="1">Multi-pass membrane protein</topology>
    </subcellularLocation>
</comment>
<dbReference type="PRINTS" id="PR01386">
    <property type="entry name" value="CCMCBIOGNSIS"/>
</dbReference>
<keyword evidence="3 7" id="KW-0812">Transmembrane</keyword>
<dbReference type="InterPro" id="IPR002541">
    <property type="entry name" value="Cyt_c_assembly"/>
</dbReference>